<keyword evidence="3" id="KW-1185">Reference proteome</keyword>
<gene>
    <name evidence="2" type="ORF">K0B96_07185</name>
</gene>
<evidence type="ECO:0000259" key="1">
    <source>
        <dbReference type="Pfam" id="PF06283"/>
    </source>
</evidence>
<evidence type="ECO:0000313" key="3">
    <source>
        <dbReference type="Proteomes" id="UP000825051"/>
    </source>
</evidence>
<evidence type="ECO:0000313" key="2">
    <source>
        <dbReference type="EMBL" id="QYM80382.1"/>
    </source>
</evidence>
<dbReference type="AlphaFoldDB" id="A0A8F9TYL0"/>
<dbReference type="Proteomes" id="UP000825051">
    <property type="component" value="Chromosome"/>
</dbReference>
<name>A0A8F9TYL0_9BACT</name>
<proteinExistence type="predicted"/>
<sequence>MKKALIFQGGWDGHQPRQCADLFATKLTERGFAVEVADSLTVLNDAERLRELSLIVPLWTCGTLTAEQETNLVAAVEKGGVGLGGFHGGMGDAFRGAISYQWMVGGQFLAHPDNVKDYTINIVRPDDPITRGIPDFKVRSEQYYMLVDPRNEVLATTTHQSVSATWTNGVVMPFVWKKPHGAGRVFYAAMGHQLAEFHDHPEQLEITLRGMVWAAR</sequence>
<dbReference type="InterPro" id="IPR029062">
    <property type="entry name" value="Class_I_gatase-like"/>
</dbReference>
<dbReference type="InterPro" id="IPR029010">
    <property type="entry name" value="ThuA-like"/>
</dbReference>
<protein>
    <submittedName>
        <fullName evidence="2">ThuA domain-containing protein</fullName>
    </submittedName>
</protein>
<dbReference type="PANTHER" id="PTHR40469:SF2">
    <property type="entry name" value="GALACTOSE-BINDING DOMAIN-LIKE SUPERFAMILY PROTEIN"/>
    <property type="match status" value="1"/>
</dbReference>
<dbReference type="KEGG" id="ole:K0B96_07185"/>
<dbReference type="SUPFAM" id="SSF52317">
    <property type="entry name" value="Class I glutamine amidotransferase-like"/>
    <property type="match status" value="1"/>
</dbReference>
<organism evidence="2 3">
    <name type="scientific">Horticoccus luteus</name>
    <dbReference type="NCBI Taxonomy" id="2862869"/>
    <lineage>
        <taxon>Bacteria</taxon>
        <taxon>Pseudomonadati</taxon>
        <taxon>Verrucomicrobiota</taxon>
        <taxon>Opitutia</taxon>
        <taxon>Opitutales</taxon>
        <taxon>Opitutaceae</taxon>
        <taxon>Horticoccus</taxon>
    </lineage>
</organism>
<dbReference type="Gene3D" id="3.40.50.880">
    <property type="match status" value="1"/>
</dbReference>
<accession>A0A8F9TYL0</accession>
<feature type="domain" description="ThuA-like" evidence="1">
    <location>
        <begin position="3"/>
        <end position="214"/>
    </location>
</feature>
<dbReference type="RefSeq" id="WP_220165494.1">
    <property type="nucleotide sequence ID" value="NZ_CP080507.1"/>
</dbReference>
<dbReference type="EMBL" id="CP080507">
    <property type="protein sequence ID" value="QYM80382.1"/>
    <property type="molecule type" value="Genomic_DNA"/>
</dbReference>
<reference evidence="2" key="1">
    <citation type="submission" date="2021-08" db="EMBL/GenBank/DDBJ databases">
        <title>Genome of a novel bacterium of the phylum Verrucomicrobia, Oleiharenicola sp. KSB-15.</title>
        <authorList>
            <person name="Chung J.-H."/>
            <person name="Ahn J.-H."/>
            <person name="Yoon Y."/>
            <person name="Kim D.-Y."/>
            <person name="An S.-H."/>
            <person name="Park I."/>
            <person name="Yeon J."/>
        </authorList>
    </citation>
    <scope>NUCLEOTIDE SEQUENCE</scope>
    <source>
        <strain evidence="2">KSB-15</strain>
    </source>
</reference>
<dbReference type="Pfam" id="PF06283">
    <property type="entry name" value="ThuA"/>
    <property type="match status" value="1"/>
</dbReference>
<dbReference type="PANTHER" id="PTHR40469">
    <property type="entry name" value="SECRETED GLYCOSYL HYDROLASE"/>
    <property type="match status" value="1"/>
</dbReference>